<keyword evidence="6" id="KW-1185">Reference proteome</keyword>
<keyword evidence="5" id="KW-0645">Protease</keyword>
<keyword evidence="2" id="KW-0472">Membrane</keyword>
<dbReference type="RefSeq" id="WP_089681154.1">
    <property type="nucleotide sequence ID" value="NZ_FNFO01000003.1"/>
</dbReference>
<dbReference type="Proteomes" id="UP000198510">
    <property type="component" value="Unassembled WGS sequence"/>
</dbReference>
<proteinExistence type="predicted"/>
<dbReference type="SUPFAM" id="SSF56935">
    <property type="entry name" value="Porins"/>
    <property type="match status" value="1"/>
</dbReference>
<gene>
    <name evidence="5" type="ORF">SAMN05421823_103180</name>
</gene>
<dbReference type="InterPro" id="IPR008969">
    <property type="entry name" value="CarboxyPept-like_regulatory"/>
</dbReference>
<dbReference type="GO" id="GO:0004180">
    <property type="term" value="F:carboxypeptidase activity"/>
    <property type="evidence" value="ECO:0007669"/>
    <property type="project" value="UniProtKB-KW"/>
</dbReference>
<dbReference type="Gene3D" id="2.60.40.1120">
    <property type="entry name" value="Carboxypeptidase-like, regulatory domain"/>
    <property type="match status" value="1"/>
</dbReference>
<accession>A0A1G9DM95</accession>
<evidence type="ECO:0000256" key="2">
    <source>
        <dbReference type="ARBA" id="ARBA00023136"/>
    </source>
</evidence>
<evidence type="ECO:0000256" key="1">
    <source>
        <dbReference type="ARBA" id="ARBA00004442"/>
    </source>
</evidence>
<evidence type="ECO:0000259" key="4">
    <source>
        <dbReference type="Pfam" id="PF25183"/>
    </source>
</evidence>
<dbReference type="Pfam" id="PF13620">
    <property type="entry name" value="CarboxypepD_reg"/>
    <property type="match status" value="1"/>
</dbReference>
<dbReference type="InterPro" id="IPR036942">
    <property type="entry name" value="Beta-barrel_TonB_sf"/>
</dbReference>
<sequence length="1112" mass="122480">MKKQLFILILICLGFGMGLPRGVWAQGVTTASISGTVADQTGESLPGATILARHQPTGTEYGTITDASGRFTLQNMRIGGPYLIQVSFVGYAPLEENNVNLSLGENRRFAFTLSEESTQLAEIVVTGQADDVFNSGRTGAGSNFSNEEITQLPTISRSLSDYTRLTPQAGANNTFGGRNAGYNNITINGALFNNVFGLAGTIGGQTNSEPISLDAIEEIQVNLSPYDVTQGTFTGAGINAVTRSGTNEFSGSLYYFTRNFGDSPFIGKKLDGSDSPLPSFTLNNKGFRVGGPILKNKLFFFVNGEMQRRGDPPSPNYVASRPGLSGSDVSAVSAADLDQLSTFLREKYGYDPGPYENYTLRSDSDKLTARLDFNVSKNHVLTLNYYYLKSYRDVNPSSSGALSNGRGPSNTNLPFLAAFYRINNNMNSIIGELNSNLGNKLSNKFQAGFTAMRDFRESSGGIFPLVDIGNGSGLQSTAFGYEPFSANNILNTNTFQISDNVTYFAGKHTLTLGTYNEFYKFENGFAPTYYGQFQFNTFEDFYNSANGVTNPDSISATNPNGYVSGPLRYQLRWSTNPDGSFPLVETKASQLAFYAQDEFQATPTLRITGGLRVDIPIINQEIARNESAAALSFRDGYQILTDRVQKSQLLWSPRLGFNWDVKGDKSTQIRGGTGIFTGRVPYVWISNQASNNGVLFGSLDARGTVDAPLYQYQFNPDVNAYIPPDRLPNSSYNLAVTDRNFKFPQVWRSNLAIDQRLPGGLAITVEGAITKDLNSVYHQNINLPESSLRLQGPDNRYIYYTVDSLGNPARANSRINSAVTDAILMRNTNKGYSWFTTVQVQKTFMSGFFASLAYTYTDSRSVNDGGSIAQSIWRDRQISGDPNDNAVSYSNFLRKHYVVGSVSYKKEYLNSMATTVSLVYTGAPGLSAPFGARYSYTYSRDLNGDGQTSNDLIYVPANQGEINLVDIRNSSGDVTYSAAQQWADLDAFISQDPYLQNRRGQYAERNGAQYPWQSQFDFRVLQDFYVNAGGKRNTLQLSLDIFNVANLLSSQWGLLRTPTRSGLIDFTGFDAEGNPTYQFPMLRGEPLRESFQVDPGLQSRWAMQVGLRYIFN</sequence>
<protein>
    <submittedName>
        <fullName evidence="5">Carboxypeptidase regulatory-like domain-containing protein</fullName>
    </submittedName>
</protein>
<dbReference type="SUPFAM" id="SSF49464">
    <property type="entry name" value="Carboxypeptidase regulatory domain-like"/>
    <property type="match status" value="1"/>
</dbReference>
<dbReference type="InterPro" id="IPR057601">
    <property type="entry name" value="Oar-like_b-barrel"/>
</dbReference>
<organism evidence="5 6">
    <name type="scientific">Catalinimonas alkaloidigena</name>
    <dbReference type="NCBI Taxonomy" id="1075417"/>
    <lineage>
        <taxon>Bacteria</taxon>
        <taxon>Pseudomonadati</taxon>
        <taxon>Bacteroidota</taxon>
        <taxon>Cytophagia</taxon>
        <taxon>Cytophagales</taxon>
        <taxon>Catalimonadaceae</taxon>
        <taxon>Catalinimonas</taxon>
    </lineage>
</organism>
<dbReference type="AlphaFoldDB" id="A0A1G9DM95"/>
<dbReference type="Gene3D" id="2.40.170.20">
    <property type="entry name" value="TonB-dependent receptor, beta-barrel domain"/>
    <property type="match status" value="1"/>
</dbReference>
<evidence type="ECO:0000256" key="3">
    <source>
        <dbReference type="ARBA" id="ARBA00023237"/>
    </source>
</evidence>
<keyword evidence="5" id="KW-0378">Hydrolase</keyword>
<dbReference type="OrthoDB" id="9768147at2"/>
<dbReference type="Pfam" id="PF25183">
    <property type="entry name" value="OMP_b-brl_4"/>
    <property type="match status" value="1"/>
</dbReference>
<feature type="domain" description="TonB-dependent transporter Oar-like beta-barrel" evidence="4">
    <location>
        <begin position="241"/>
        <end position="1046"/>
    </location>
</feature>
<name>A0A1G9DM95_9BACT</name>
<keyword evidence="5" id="KW-0121">Carboxypeptidase</keyword>
<dbReference type="GO" id="GO:0009279">
    <property type="term" value="C:cell outer membrane"/>
    <property type="evidence" value="ECO:0007669"/>
    <property type="project" value="UniProtKB-SubCell"/>
</dbReference>
<comment type="subcellular location">
    <subcellularLocation>
        <location evidence="1">Cell outer membrane</location>
    </subcellularLocation>
</comment>
<reference evidence="5 6" key="1">
    <citation type="submission" date="2016-10" db="EMBL/GenBank/DDBJ databases">
        <authorList>
            <person name="de Groot N.N."/>
        </authorList>
    </citation>
    <scope>NUCLEOTIDE SEQUENCE [LARGE SCALE GENOMIC DNA]</scope>
    <source>
        <strain evidence="5 6">DSM 25186</strain>
    </source>
</reference>
<dbReference type="STRING" id="1075417.SAMN05421823_103180"/>
<dbReference type="EMBL" id="FNFO01000003">
    <property type="protein sequence ID" value="SDK65018.1"/>
    <property type="molecule type" value="Genomic_DNA"/>
</dbReference>
<keyword evidence="3" id="KW-0998">Cell outer membrane</keyword>
<evidence type="ECO:0000313" key="5">
    <source>
        <dbReference type="EMBL" id="SDK65018.1"/>
    </source>
</evidence>
<evidence type="ECO:0000313" key="6">
    <source>
        <dbReference type="Proteomes" id="UP000198510"/>
    </source>
</evidence>